<dbReference type="PANTHER" id="PTHR13674">
    <property type="entry name" value="GROWTH AND TRANSFORMATION-DEPENDENT PROTEIN"/>
    <property type="match status" value="1"/>
</dbReference>
<organism evidence="7 8">
    <name type="scientific">Rhynchophorus ferrugineus</name>
    <name type="common">Red palm weevil</name>
    <name type="synonym">Curculio ferrugineus</name>
    <dbReference type="NCBI Taxonomy" id="354439"/>
    <lineage>
        <taxon>Eukaryota</taxon>
        <taxon>Metazoa</taxon>
        <taxon>Ecdysozoa</taxon>
        <taxon>Arthropoda</taxon>
        <taxon>Hexapoda</taxon>
        <taxon>Insecta</taxon>
        <taxon>Pterygota</taxon>
        <taxon>Neoptera</taxon>
        <taxon>Endopterygota</taxon>
        <taxon>Coleoptera</taxon>
        <taxon>Polyphaga</taxon>
        <taxon>Cucujiformia</taxon>
        <taxon>Curculionidae</taxon>
        <taxon>Dryophthorinae</taxon>
        <taxon>Rhynchophorus</taxon>
    </lineage>
</organism>
<dbReference type="EMBL" id="JAACXV010013955">
    <property type="protein sequence ID" value="KAF7271489.1"/>
    <property type="molecule type" value="Genomic_DNA"/>
</dbReference>
<protein>
    <submittedName>
        <fullName evidence="7">Uncharacterized protein</fullName>
    </submittedName>
</protein>
<accession>A0A834I253</accession>
<evidence type="ECO:0000313" key="8">
    <source>
        <dbReference type="Proteomes" id="UP000625711"/>
    </source>
</evidence>
<feature type="transmembrane region" description="Helical" evidence="6">
    <location>
        <begin position="12"/>
        <end position="31"/>
    </location>
</feature>
<name>A0A834I253_RHYFE</name>
<evidence type="ECO:0000313" key="7">
    <source>
        <dbReference type="EMBL" id="KAF7271489.1"/>
    </source>
</evidence>
<evidence type="ECO:0000256" key="2">
    <source>
        <dbReference type="ARBA" id="ARBA00007363"/>
    </source>
</evidence>
<evidence type="ECO:0000256" key="1">
    <source>
        <dbReference type="ARBA" id="ARBA00004167"/>
    </source>
</evidence>
<dbReference type="AlphaFoldDB" id="A0A834I253"/>
<proteinExistence type="inferred from homology"/>
<keyword evidence="5 6" id="KW-0472">Membrane</keyword>
<dbReference type="GO" id="GO:0016020">
    <property type="term" value="C:membrane"/>
    <property type="evidence" value="ECO:0007669"/>
    <property type="project" value="UniProtKB-SubCell"/>
</dbReference>
<comment type="caution">
    <text evidence="7">The sequence shown here is derived from an EMBL/GenBank/DDBJ whole genome shotgun (WGS) entry which is preliminary data.</text>
</comment>
<evidence type="ECO:0000256" key="5">
    <source>
        <dbReference type="ARBA" id="ARBA00023136"/>
    </source>
</evidence>
<evidence type="ECO:0000256" key="4">
    <source>
        <dbReference type="ARBA" id="ARBA00022989"/>
    </source>
</evidence>
<keyword evidence="4 6" id="KW-1133">Transmembrane helix</keyword>
<dbReference type="Proteomes" id="UP000625711">
    <property type="component" value="Unassembled WGS sequence"/>
</dbReference>
<dbReference type="PROSITE" id="PS51257">
    <property type="entry name" value="PROKAR_LIPOPROTEIN"/>
    <property type="match status" value="1"/>
</dbReference>
<gene>
    <name evidence="7" type="ORF">GWI33_015654</name>
</gene>
<comment type="similarity">
    <text evidence="2">Belongs to the UPF0389 family.</text>
</comment>
<reference evidence="7" key="1">
    <citation type="submission" date="2020-08" db="EMBL/GenBank/DDBJ databases">
        <title>Genome sequencing and assembly of the red palm weevil Rhynchophorus ferrugineus.</title>
        <authorList>
            <person name="Dias G.B."/>
            <person name="Bergman C.M."/>
            <person name="Manee M."/>
        </authorList>
    </citation>
    <scope>NUCLEOTIDE SEQUENCE</scope>
    <source>
        <strain evidence="7">AA-2017</strain>
        <tissue evidence="7">Whole larva</tissue>
    </source>
</reference>
<sequence>MERTRNRMRIRIANYMMLATVVGCLTMVYLGKQDAKEGKSIIKQNLEWHRKIKEEEIEKQLAAKETTN</sequence>
<dbReference type="Pfam" id="PF06388">
    <property type="entry name" value="DUF1075"/>
    <property type="match status" value="1"/>
</dbReference>
<evidence type="ECO:0000256" key="6">
    <source>
        <dbReference type="SAM" id="Phobius"/>
    </source>
</evidence>
<dbReference type="PANTHER" id="PTHR13674:SF5">
    <property type="entry name" value="UPF0389 PROTEIN CG9231"/>
    <property type="match status" value="1"/>
</dbReference>
<keyword evidence="3 6" id="KW-0812">Transmembrane</keyword>
<dbReference type="InterPro" id="IPR009432">
    <property type="entry name" value="DUF1075"/>
</dbReference>
<evidence type="ECO:0000256" key="3">
    <source>
        <dbReference type="ARBA" id="ARBA00022692"/>
    </source>
</evidence>
<dbReference type="OrthoDB" id="8193498at2759"/>
<keyword evidence="8" id="KW-1185">Reference proteome</keyword>
<comment type="subcellular location">
    <subcellularLocation>
        <location evidence="1">Membrane</location>
        <topology evidence="1">Single-pass membrane protein</topology>
    </subcellularLocation>
</comment>